<dbReference type="Proteomes" id="UP000504638">
    <property type="component" value="Unplaced"/>
</dbReference>
<feature type="region of interest" description="Disordered" evidence="8">
    <location>
        <begin position="1405"/>
        <end position="1424"/>
    </location>
</feature>
<dbReference type="InterPro" id="IPR038718">
    <property type="entry name" value="SNF2-like_sf"/>
</dbReference>
<feature type="compositionally biased region" description="Basic and acidic residues" evidence="8">
    <location>
        <begin position="1405"/>
        <end position="1414"/>
    </location>
</feature>
<evidence type="ECO:0000256" key="4">
    <source>
        <dbReference type="ARBA" id="ARBA00022801"/>
    </source>
</evidence>
<dbReference type="Pfam" id="PF26021">
    <property type="entry name" value="Ferritin_C144_05"/>
    <property type="match status" value="1"/>
</dbReference>
<evidence type="ECO:0000259" key="10">
    <source>
        <dbReference type="PROSITE" id="PS51192"/>
    </source>
</evidence>
<dbReference type="PROSITE" id="PS00518">
    <property type="entry name" value="ZF_RING_1"/>
    <property type="match status" value="1"/>
</dbReference>
<accession>A0A6G1GAN5</accession>
<evidence type="ECO:0000259" key="9">
    <source>
        <dbReference type="PROSITE" id="PS50089"/>
    </source>
</evidence>
<organism evidence="11">
    <name type="scientific">Eremomyces bilateralis CBS 781.70</name>
    <dbReference type="NCBI Taxonomy" id="1392243"/>
    <lineage>
        <taxon>Eukaryota</taxon>
        <taxon>Fungi</taxon>
        <taxon>Dikarya</taxon>
        <taxon>Ascomycota</taxon>
        <taxon>Pezizomycotina</taxon>
        <taxon>Dothideomycetes</taxon>
        <taxon>Dothideomycetes incertae sedis</taxon>
        <taxon>Eremomycetales</taxon>
        <taxon>Eremomycetaceae</taxon>
        <taxon>Eremomyces</taxon>
    </lineage>
</organism>
<keyword evidence="4" id="KW-0378">Hydrolase</keyword>
<gene>
    <name evidence="11 13" type="ORF">P152DRAFT_247479</name>
</gene>
<dbReference type="PANTHER" id="PTHR45865">
    <property type="entry name" value="E3 UBIQUITIN-PROTEIN LIGASE SHPRH FAMILY MEMBER"/>
    <property type="match status" value="1"/>
</dbReference>
<dbReference type="InterPro" id="IPR017907">
    <property type="entry name" value="Znf_RING_CS"/>
</dbReference>
<reference evidence="11 13" key="1">
    <citation type="submission" date="2020-01" db="EMBL/GenBank/DDBJ databases">
        <authorList>
            <consortium name="DOE Joint Genome Institute"/>
            <person name="Haridas S."/>
            <person name="Albert R."/>
            <person name="Binder M."/>
            <person name="Bloem J."/>
            <person name="Labutti K."/>
            <person name="Salamov A."/>
            <person name="Andreopoulos B."/>
            <person name="Baker S.E."/>
            <person name="Barry K."/>
            <person name="Bills G."/>
            <person name="Bluhm B.H."/>
            <person name="Cannon C."/>
            <person name="Castanera R."/>
            <person name="Culley D.E."/>
            <person name="Daum C."/>
            <person name="Ezra D."/>
            <person name="Gonzalez J.B."/>
            <person name="Henrissat B."/>
            <person name="Kuo A."/>
            <person name="Liang C."/>
            <person name="Lipzen A."/>
            <person name="Lutzoni F."/>
            <person name="Magnuson J."/>
            <person name="Mondo S."/>
            <person name="Nolan M."/>
            <person name="Ohm R."/>
            <person name="Pangilinan J."/>
            <person name="Park H.-J."/>
            <person name="Ramirez L."/>
            <person name="Alfaro M."/>
            <person name="Sun H."/>
            <person name="Tritt A."/>
            <person name="Yoshinaga Y."/>
            <person name="Zwiers L.-H."/>
            <person name="Turgeon B.G."/>
            <person name="Goodwin S.B."/>
            <person name="Spatafora J.W."/>
            <person name="Crous P.W."/>
            <person name="Grigoriev I.V."/>
        </authorList>
    </citation>
    <scope>NUCLEOTIDE SEQUENCE</scope>
    <source>
        <strain evidence="11 13">CBS 781.70</strain>
    </source>
</reference>
<evidence type="ECO:0008006" key="14">
    <source>
        <dbReference type="Google" id="ProtNLM"/>
    </source>
</evidence>
<dbReference type="GO" id="GO:0000209">
    <property type="term" value="P:protein polyubiquitination"/>
    <property type="evidence" value="ECO:0007669"/>
    <property type="project" value="TreeGrafter"/>
</dbReference>
<evidence type="ECO:0000256" key="6">
    <source>
        <dbReference type="ARBA" id="ARBA00022840"/>
    </source>
</evidence>
<dbReference type="InterPro" id="IPR027417">
    <property type="entry name" value="P-loop_NTPase"/>
</dbReference>
<sequence>MTATSSTTRLINALGHSIHSDGATTGKGAVSYFLSACRHPSTNGFDDDAAPATKKRKLSTRAADALPPPSQDGLDGYILAERASLVLHGTSSVPENLTSPSARPRREQVALSSAAPKFLNKAKWAGSDILFLSNPVGDVSLELLLETSTHENYAHAMRIIDIARAIPHGQEAATRSKRPRDTPFMTTRVHLSTPDDASEVYSIDIEIYCKDGPSVLHLPTAKSKTYLPLFERLFPRLTEVSPHWAPRDYYECVHAPATSEKIPEEIRNLRLNITLYPFQERAVKWLLAREGVIYPSTRSPDADIQDETTHIRDSLGVVSKYPSYQSKTVSEGNEIYYSRVQGRVVRNPGAISNSSLDFRGGILSEEMGLGKTVELIALMNLNQRPAESDTVFDECTASIVTPTGGTLIITPPSILEQWKSELANHSPNLAVFHYKGLPPRSRPPREQNEATVAHLRQFDVVLTTYNVLAREIHYAKAAPERSLRHRKKHEPRKSPLVEMSWWRVCLDEAQMIESGVSQAAEVARLIPRCNAWAVTGTPFRKDVQDLLGLLLFLRYEPFCSSKEMWARIDKETFRQIFSTIALRHTKQKIRHELRLPPQRRVVITMPFTAIEDQHYSQLMEEMCRACGVTADGAPARRWYDPNSSFVIEAMRLWLRRLRQTCLHPEVGGRNRRALGRSSNAPMRTVTEVLEAMIEQNRGNMRVEERENISSQILQGHVVAFAKDDVDRSSRGRDIYLQALQQANDYVDECRTDYEEQLANAAIPEGLDEQDSQDEDARDASEAQFKASAAKNALRMALEVQHVCAFFVATSYFQIKSNEDVTKPDSKEFHELEKLETEYYDRAKGIRREMLHDTEKNAQRAMSKVVALREVTVPDIPILQDAGGIENRKVLEKMDSLKDVLDGQAKLMQEWRKKVISILLMPLVDEDDSKEITGDEYEDSTKAQDELYSYLTALRAMVADRTTTLTGLKNELVEHENKDAIRRAKNEEGHSPELLLELMEARGELKVAATESVRGVISQIRSIITSIQWRGDGGSHRAAAEISIIEAQQKRVQEILSAQLKAMTDAEKDLELFRHSMNLRLDFYRQLQQISDTVAPYKEELDETLDQATLDMAVERNNRSGARLGVLKTKQRFLLHLRTESSDQAGAKICVICQCPFETGVLTVCGHQYCKVCIREWWKSHRTCPICKRRLHSAVDFHDITYRPQEIRAQEEGSAVSSPSKTASPASPSIVSNSTSIYTDMSANTMNEIKSIELPAARSYGTKIDAISRHLLHIRETDPGAKSIVFSQYTDFLSVLKGALKLNKIGCSHIRDHDGIRKFRTDPSIECFLLDAKSDSSGLNLVNATYVFFCEPLINAAIELQAIARVHRIGQQRATTVYMYLISDTVEEAIYDISVARRLEHMGRSQAKADADASRSRSGTSTPSVLESALDAANSLELQQTPLSKLLQGGKGGGEVVEQGDLWNCLFGHPRRSRDGVVVSDELQGEVDRQLRGDASEQRRDENMEDVESGDHD</sequence>
<protein>
    <recommendedName>
        <fullName evidence="14">ATP-dependent DNA helicase</fullName>
    </recommendedName>
</protein>
<name>A0A6G1GAN5_9PEZI</name>
<reference evidence="13" key="3">
    <citation type="submission" date="2025-04" db="UniProtKB">
        <authorList>
            <consortium name="RefSeq"/>
        </authorList>
    </citation>
    <scope>IDENTIFICATION</scope>
    <source>
        <strain evidence="13">CBS 781.70</strain>
    </source>
</reference>
<dbReference type="SMART" id="SM00487">
    <property type="entry name" value="DEXDc"/>
    <property type="match status" value="1"/>
</dbReference>
<keyword evidence="5" id="KW-0862">Zinc</keyword>
<dbReference type="PANTHER" id="PTHR45865:SF1">
    <property type="entry name" value="E3 UBIQUITIN-PROTEIN LIGASE SHPRH"/>
    <property type="match status" value="1"/>
</dbReference>
<dbReference type="CDD" id="cd18793">
    <property type="entry name" value="SF2_C_SNF"/>
    <property type="match status" value="1"/>
</dbReference>
<dbReference type="GO" id="GO:0005524">
    <property type="term" value="F:ATP binding"/>
    <property type="evidence" value="ECO:0007669"/>
    <property type="project" value="InterPro"/>
</dbReference>
<dbReference type="InterPro" id="IPR000330">
    <property type="entry name" value="SNF2_N"/>
</dbReference>
<evidence type="ECO:0000313" key="11">
    <source>
        <dbReference type="EMBL" id="KAF1815157.1"/>
    </source>
</evidence>
<dbReference type="OrthoDB" id="5330228at2759"/>
<keyword evidence="3 7" id="KW-0863">Zinc-finger</keyword>
<proteinExistence type="predicted"/>
<evidence type="ECO:0000256" key="1">
    <source>
        <dbReference type="ARBA" id="ARBA00022723"/>
    </source>
</evidence>
<feature type="compositionally biased region" description="Low complexity" evidence="8">
    <location>
        <begin position="1213"/>
        <end position="1228"/>
    </location>
</feature>
<keyword evidence="12" id="KW-1185">Reference proteome</keyword>
<dbReference type="InterPro" id="IPR014001">
    <property type="entry name" value="Helicase_ATP-bd"/>
</dbReference>
<feature type="compositionally biased region" description="Basic and acidic residues" evidence="8">
    <location>
        <begin position="1485"/>
        <end position="1501"/>
    </location>
</feature>
<feature type="domain" description="RING-type" evidence="9">
    <location>
        <begin position="1149"/>
        <end position="1187"/>
    </location>
</feature>
<dbReference type="Pfam" id="PF00271">
    <property type="entry name" value="Helicase_C"/>
    <property type="match status" value="1"/>
</dbReference>
<evidence type="ECO:0000313" key="12">
    <source>
        <dbReference type="Proteomes" id="UP000504638"/>
    </source>
</evidence>
<evidence type="ECO:0000256" key="7">
    <source>
        <dbReference type="PROSITE-ProRule" id="PRU00175"/>
    </source>
</evidence>
<dbReference type="SUPFAM" id="SSF57850">
    <property type="entry name" value="RING/U-box"/>
    <property type="match status" value="1"/>
</dbReference>
<dbReference type="PROSITE" id="PS50089">
    <property type="entry name" value="ZF_RING_2"/>
    <property type="match status" value="1"/>
</dbReference>
<dbReference type="Pfam" id="PF00176">
    <property type="entry name" value="SNF2-rel_dom"/>
    <property type="match status" value="1"/>
</dbReference>
<feature type="compositionally biased region" description="Acidic residues" evidence="8">
    <location>
        <begin position="1502"/>
        <end position="1512"/>
    </location>
</feature>
<dbReference type="InterPro" id="IPR059033">
    <property type="entry name" value="C144_05_dom"/>
</dbReference>
<dbReference type="Gene3D" id="3.40.50.10810">
    <property type="entry name" value="Tandem AAA-ATPase domain"/>
    <property type="match status" value="1"/>
</dbReference>
<dbReference type="GO" id="GO:0008270">
    <property type="term" value="F:zinc ion binding"/>
    <property type="evidence" value="ECO:0007669"/>
    <property type="project" value="UniProtKB-KW"/>
</dbReference>
<dbReference type="PROSITE" id="PS51192">
    <property type="entry name" value="HELICASE_ATP_BIND_1"/>
    <property type="match status" value="1"/>
</dbReference>
<dbReference type="EMBL" id="ML975152">
    <property type="protein sequence ID" value="KAF1815157.1"/>
    <property type="molecule type" value="Genomic_DNA"/>
</dbReference>
<feature type="compositionally biased region" description="Acidic residues" evidence="8">
    <location>
        <begin position="765"/>
        <end position="776"/>
    </location>
</feature>
<dbReference type="GO" id="GO:0016787">
    <property type="term" value="F:hydrolase activity"/>
    <property type="evidence" value="ECO:0007669"/>
    <property type="project" value="UniProtKB-KW"/>
</dbReference>
<evidence type="ECO:0000256" key="8">
    <source>
        <dbReference type="SAM" id="MobiDB-lite"/>
    </source>
</evidence>
<feature type="region of interest" description="Disordered" evidence="8">
    <location>
        <begin position="1475"/>
        <end position="1512"/>
    </location>
</feature>
<dbReference type="SUPFAM" id="SSF52540">
    <property type="entry name" value="P-loop containing nucleoside triphosphate hydrolases"/>
    <property type="match status" value="2"/>
</dbReference>
<dbReference type="SMART" id="SM00184">
    <property type="entry name" value="RING"/>
    <property type="match status" value="1"/>
</dbReference>
<evidence type="ECO:0000256" key="3">
    <source>
        <dbReference type="ARBA" id="ARBA00022771"/>
    </source>
</evidence>
<evidence type="ECO:0000256" key="5">
    <source>
        <dbReference type="ARBA" id="ARBA00022833"/>
    </source>
</evidence>
<dbReference type="InterPro" id="IPR001650">
    <property type="entry name" value="Helicase_C-like"/>
</dbReference>
<dbReference type="GO" id="GO:0006974">
    <property type="term" value="P:DNA damage response"/>
    <property type="evidence" value="ECO:0007669"/>
    <property type="project" value="TreeGrafter"/>
</dbReference>
<dbReference type="Pfam" id="PF13639">
    <property type="entry name" value="zf-RING_2"/>
    <property type="match status" value="1"/>
</dbReference>
<dbReference type="GO" id="GO:0061630">
    <property type="term" value="F:ubiquitin protein ligase activity"/>
    <property type="evidence" value="ECO:0007669"/>
    <property type="project" value="TreeGrafter"/>
</dbReference>
<dbReference type="PROSITE" id="PS00018">
    <property type="entry name" value="EF_HAND_1"/>
    <property type="match status" value="1"/>
</dbReference>
<feature type="region of interest" description="Disordered" evidence="8">
    <location>
        <begin position="1208"/>
        <end position="1229"/>
    </location>
</feature>
<evidence type="ECO:0000256" key="2">
    <source>
        <dbReference type="ARBA" id="ARBA00022741"/>
    </source>
</evidence>
<evidence type="ECO:0000313" key="13">
    <source>
        <dbReference type="RefSeq" id="XP_033536788.1"/>
    </source>
</evidence>
<keyword evidence="1" id="KW-0479">Metal-binding</keyword>
<dbReference type="RefSeq" id="XP_033536788.1">
    <property type="nucleotide sequence ID" value="XM_033674678.1"/>
</dbReference>
<dbReference type="Gene3D" id="3.40.50.300">
    <property type="entry name" value="P-loop containing nucleotide triphosphate hydrolases"/>
    <property type="match status" value="1"/>
</dbReference>
<feature type="domain" description="Helicase ATP-binding" evidence="10">
    <location>
        <begin position="352"/>
        <end position="556"/>
    </location>
</feature>
<feature type="region of interest" description="Disordered" evidence="8">
    <location>
        <begin position="760"/>
        <end position="781"/>
    </location>
</feature>
<dbReference type="InterPro" id="IPR052583">
    <property type="entry name" value="ATP-helicase/E3_Ub-Ligase"/>
</dbReference>
<dbReference type="Gene3D" id="3.30.40.10">
    <property type="entry name" value="Zinc/RING finger domain, C3HC4 (zinc finger)"/>
    <property type="match status" value="1"/>
</dbReference>
<keyword evidence="2" id="KW-0547">Nucleotide-binding</keyword>
<keyword evidence="6" id="KW-0067">ATP-binding</keyword>
<reference evidence="13" key="2">
    <citation type="submission" date="2020-04" db="EMBL/GenBank/DDBJ databases">
        <authorList>
            <consortium name="NCBI Genome Project"/>
        </authorList>
    </citation>
    <scope>NUCLEOTIDE SEQUENCE</scope>
    <source>
        <strain evidence="13">CBS 781.70</strain>
    </source>
</reference>
<dbReference type="InterPro" id="IPR013083">
    <property type="entry name" value="Znf_RING/FYVE/PHD"/>
</dbReference>
<dbReference type="GeneID" id="54415248"/>
<dbReference type="FunFam" id="3.40.50.10810:FF:000059">
    <property type="entry name" value="SNF2 family helicase/ATPase, putative"/>
    <property type="match status" value="1"/>
</dbReference>
<dbReference type="InterPro" id="IPR001841">
    <property type="entry name" value="Znf_RING"/>
</dbReference>
<dbReference type="InterPro" id="IPR018247">
    <property type="entry name" value="EF_Hand_1_Ca_BS"/>
</dbReference>
<dbReference type="GO" id="GO:0005634">
    <property type="term" value="C:nucleus"/>
    <property type="evidence" value="ECO:0007669"/>
    <property type="project" value="TreeGrafter"/>
</dbReference>
<dbReference type="InterPro" id="IPR049730">
    <property type="entry name" value="SNF2/RAD54-like_C"/>
</dbReference>